<organism evidence="1">
    <name type="scientific">Salmonella newport</name>
    <dbReference type="NCBI Taxonomy" id="108619"/>
    <lineage>
        <taxon>Bacteria</taxon>
        <taxon>Pseudomonadati</taxon>
        <taxon>Pseudomonadota</taxon>
        <taxon>Gammaproteobacteria</taxon>
        <taxon>Enterobacterales</taxon>
        <taxon>Enterobacteriaceae</taxon>
        <taxon>Salmonella</taxon>
    </lineage>
</organism>
<proteinExistence type="predicted"/>
<comment type="caution">
    <text evidence="1">The sequence shown here is derived from an EMBL/GenBank/DDBJ whole genome shotgun (WGS) entry which is preliminary data.</text>
</comment>
<reference evidence="1" key="1">
    <citation type="submission" date="2018-11" db="EMBL/GenBank/DDBJ databases">
        <authorList>
            <person name="Ashton P.M."/>
            <person name="Dallman T."/>
            <person name="Nair S."/>
            <person name="De Pinna E."/>
            <person name="Peters T."/>
            <person name="Grant K."/>
        </authorList>
    </citation>
    <scope>NUCLEOTIDE SEQUENCE</scope>
    <source>
        <strain evidence="1">634817</strain>
    </source>
</reference>
<evidence type="ECO:0000313" key="1">
    <source>
        <dbReference type="EMBL" id="EBZ7958980.1"/>
    </source>
</evidence>
<sequence length="145" mass="16714">MHKINYTDDIDLSKISRRGSFNKSKIPSEAVRSYCVSVRLNVEELQLLNIKRGSYKKGEWLRMASLQKLPPVIPAINTEAWKKLSDISQKLNRIALHIDSKSKDSQLTHTELFAVKRQLIELRQHLLNADIWSKPDEGYAEDQKG</sequence>
<dbReference type="AlphaFoldDB" id="A0A618VFG9"/>
<protein>
    <submittedName>
        <fullName evidence="1">Uncharacterized protein</fullName>
    </submittedName>
</protein>
<gene>
    <name evidence="1" type="ORF">EGM24_16545</name>
</gene>
<dbReference type="EMBL" id="AAHSHT010000014">
    <property type="protein sequence ID" value="EBZ7958980.1"/>
    <property type="molecule type" value="Genomic_DNA"/>
</dbReference>
<accession>A0A618VFG9</accession>
<name>A0A618VFG9_SALNE</name>